<dbReference type="Proteomes" id="UP001189429">
    <property type="component" value="Unassembled WGS sequence"/>
</dbReference>
<proteinExistence type="predicted"/>
<evidence type="ECO:0000313" key="4">
    <source>
        <dbReference type="Proteomes" id="UP001189429"/>
    </source>
</evidence>
<keyword evidence="4" id="KW-1185">Reference proteome</keyword>
<evidence type="ECO:0000256" key="2">
    <source>
        <dbReference type="SAM" id="SignalP"/>
    </source>
</evidence>
<feature type="compositionally biased region" description="Low complexity" evidence="1">
    <location>
        <begin position="211"/>
        <end position="224"/>
    </location>
</feature>
<protein>
    <submittedName>
        <fullName evidence="3">Uncharacterized protein</fullName>
    </submittedName>
</protein>
<name>A0ABN9VJU1_9DINO</name>
<accession>A0ABN9VJU1</accession>
<reference evidence="3" key="1">
    <citation type="submission" date="2023-10" db="EMBL/GenBank/DDBJ databases">
        <authorList>
            <person name="Chen Y."/>
            <person name="Shah S."/>
            <person name="Dougan E. K."/>
            <person name="Thang M."/>
            <person name="Chan C."/>
        </authorList>
    </citation>
    <scope>NUCLEOTIDE SEQUENCE [LARGE SCALE GENOMIC DNA]</scope>
</reference>
<comment type="caution">
    <text evidence="3">The sequence shown here is derived from an EMBL/GenBank/DDBJ whole genome shotgun (WGS) entry which is preliminary data.</text>
</comment>
<gene>
    <name evidence="3" type="ORF">PCOR1329_LOCUS58033</name>
</gene>
<dbReference type="EMBL" id="CAUYUJ010017183">
    <property type="protein sequence ID" value="CAK0872629.1"/>
    <property type="molecule type" value="Genomic_DNA"/>
</dbReference>
<evidence type="ECO:0000313" key="3">
    <source>
        <dbReference type="EMBL" id="CAK0872629.1"/>
    </source>
</evidence>
<feature type="region of interest" description="Disordered" evidence="1">
    <location>
        <begin position="72"/>
        <end position="113"/>
    </location>
</feature>
<organism evidence="3 4">
    <name type="scientific">Prorocentrum cordatum</name>
    <dbReference type="NCBI Taxonomy" id="2364126"/>
    <lineage>
        <taxon>Eukaryota</taxon>
        <taxon>Sar</taxon>
        <taxon>Alveolata</taxon>
        <taxon>Dinophyceae</taxon>
        <taxon>Prorocentrales</taxon>
        <taxon>Prorocentraceae</taxon>
        <taxon>Prorocentrum</taxon>
    </lineage>
</organism>
<feature type="compositionally biased region" description="Low complexity" evidence="1">
    <location>
        <begin position="89"/>
        <end position="112"/>
    </location>
</feature>
<sequence length="491" mass="52119">MAAARRVPWTVHAVALLVHGVSTATSMMVSDRIRRDIDPYNASRTSASTQDLEDEGIKKVQCRQLLALAAEGGAGGGEDTGSPWPTQDPSTGGSQGGAPAPATPGAVGAGAQSCPSRCEGAQAAAGADGSRRRCWAQWDRRRQNYRVRCMQGSEHFEVRVTLAMARCDQAEAARVATALKGRFLETGATKEALTAYCRDLLAASPGCSKAAASSAKPCPGPAAARPGQKRSRRAPGSAGSGAAGEAPGGRFSRRCGLRWSSKTTRAARLSRQPPRKERAAAVPTTCASILKAIVVAARASPGKSRPPSWAHAGVTEAEVPERPKHWPKLARPDLKSHTSWLPRDWDFGHKLTRGGKLLPCYVRQGDGRMRFHKADVEGDVGRQLTSEERGLKSHARWASGEFGDPETTVLKRTVKSVGNPAAYIDDRCKLLDGLTIKAALTEFKYDRTGKLVNYTNADLRYDLKSGRITTELAAAPTPSASESGSASQGGC</sequence>
<feature type="chain" id="PRO_5046339496" evidence="2">
    <location>
        <begin position="24"/>
        <end position="491"/>
    </location>
</feature>
<keyword evidence="2" id="KW-0732">Signal</keyword>
<feature type="signal peptide" evidence="2">
    <location>
        <begin position="1"/>
        <end position="23"/>
    </location>
</feature>
<feature type="region of interest" description="Disordered" evidence="1">
    <location>
        <begin position="211"/>
        <end position="282"/>
    </location>
</feature>
<evidence type="ECO:0000256" key="1">
    <source>
        <dbReference type="SAM" id="MobiDB-lite"/>
    </source>
</evidence>